<dbReference type="Proteomes" id="UP000887580">
    <property type="component" value="Unplaced"/>
</dbReference>
<protein>
    <submittedName>
        <fullName evidence="2">EF-hand domain-containing protein</fullName>
    </submittedName>
</protein>
<evidence type="ECO:0000313" key="2">
    <source>
        <dbReference type="WBParaSite" id="PS1159_v2.g7796.t1"/>
    </source>
</evidence>
<proteinExistence type="predicted"/>
<name>A0AC35GR28_9BILA</name>
<accession>A0AC35GR28</accession>
<reference evidence="2" key="1">
    <citation type="submission" date="2022-11" db="UniProtKB">
        <authorList>
            <consortium name="WormBaseParasite"/>
        </authorList>
    </citation>
    <scope>IDENTIFICATION</scope>
</reference>
<evidence type="ECO:0000313" key="1">
    <source>
        <dbReference type="Proteomes" id="UP000887580"/>
    </source>
</evidence>
<organism evidence="1 2">
    <name type="scientific">Panagrolaimus sp. PS1159</name>
    <dbReference type="NCBI Taxonomy" id="55785"/>
    <lineage>
        <taxon>Eukaryota</taxon>
        <taxon>Metazoa</taxon>
        <taxon>Ecdysozoa</taxon>
        <taxon>Nematoda</taxon>
        <taxon>Chromadorea</taxon>
        <taxon>Rhabditida</taxon>
        <taxon>Tylenchina</taxon>
        <taxon>Panagrolaimomorpha</taxon>
        <taxon>Panagrolaimoidea</taxon>
        <taxon>Panagrolaimidae</taxon>
        <taxon>Panagrolaimus</taxon>
    </lineage>
</organism>
<sequence>MASVEQIRKIYDQHDDDGNGVLSFEEAEEAVKALGDLAKDPSNFASDFKRLAKDGVITFEEFKQFAKLA</sequence>
<dbReference type="WBParaSite" id="PS1159_v2.g7796.t1">
    <property type="protein sequence ID" value="PS1159_v2.g7796.t1"/>
    <property type="gene ID" value="PS1159_v2.g7796"/>
</dbReference>